<dbReference type="GO" id="GO:0019005">
    <property type="term" value="C:SCF ubiquitin ligase complex"/>
    <property type="evidence" value="ECO:0007669"/>
    <property type="project" value="TreeGrafter"/>
</dbReference>
<dbReference type="Pfam" id="PF04300">
    <property type="entry name" value="FBA"/>
    <property type="match status" value="1"/>
</dbReference>
<proteinExistence type="predicted"/>
<accession>A0A0C2GN51</accession>
<evidence type="ECO:0000259" key="1">
    <source>
        <dbReference type="PROSITE" id="PS51114"/>
    </source>
</evidence>
<dbReference type="OrthoDB" id="1107553at2759"/>
<feature type="domain" description="FBA" evidence="1">
    <location>
        <begin position="217"/>
        <end position="326"/>
    </location>
</feature>
<dbReference type="InterPro" id="IPR008979">
    <property type="entry name" value="Galactose-bd-like_sf"/>
</dbReference>
<protein>
    <submittedName>
        <fullName evidence="2">F-box domain protein</fullName>
    </submittedName>
</protein>
<dbReference type="PANTHER" id="PTHR12125:SF5">
    <property type="entry name" value="F-BOX DOMAIN-CONTAINING PROTEIN"/>
    <property type="match status" value="1"/>
</dbReference>
<dbReference type="SUPFAM" id="SSF49785">
    <property type="entry name" value="Galactose-binding domain-like"/>
    <property type="match status" value="1"/>
</dbReference>
<dbReference type="GO" id="GO:0061630">
    <property type="term" value="F:ubiquitin protein ligase activity"/>
    <property type="evidence" value="ECO:0007669"/>
    <property type="project" value="TreeGrafter"/>
</dbReference>
<evidence type="ECO:0000313" key="3">
    <source>
        <dbReference type="Proteomes" id="UP000054047"/>
    </source>
</evidence>
<dbReference type="InterPro" id="IPR036047">
    <property type="entry name" value="F-box-like_dom_sf"/>
</dbReference>
<sequence>MSQPSTDPHITVGVAGAVRHHGFVVVICYVRLALFNYEQITGIPPAGDKLLSLRNMTTFIKTISDTLTGARNKTNSGIPFLADETIWFEILKRCDVPSLLRVEQACSFFRAILTTSRFWIEKCEYDGVAIPPLSWRKFFRQEMETSHDSGEPSVRHEFDYKRICCRRPFNRNLAVQLSSTSTLNGLKKKGMVFRGGGDGIRIEHPPVYCEQTEVPNWVMDYIRPEITVRERCACREDCGAQYELRAQLLKEDEEFDENVILPRFRVQERSWAQWEGGKSWETVEHLLTEYPSGMRKLGVMSRGKDTQFWAGHYGSKFGATEVIIRLPEIPRLLSLEEFPDVEKRYTDEYLGRLPLRSLRVPVGMRGRFPARRY</sequence>
<dbReference type="SMART" id="SM01198">
    <property type="entry name" value="FBA"/>
    <property type="match status" value="1"/>
</dbReference>
<dbReference type="GO" id="GO:0005737">
    <property type="term" value="C:cytoplasm"/>
    <property type="evidence" value="ECO:0007669"/>
    <property type="project" value="UniProtKB-ARBA"/>
</dbReference>
<gene>
    <name evidence="2" type="ORF">ANCDUO_09257</name>
</gene>
<dbReference type="EMBL" id="KN730903">
    <property type="protein sequence ID" value="KIH60494.1"/>
    <property type="molecule type" value="Genomic_DNA"/>
</dbReference>
<dbReference type="GO" id="GO:0031146">
    <property type="term" value="P:SCF-dependent proteasomal ubiquitin-dependent protein catabolic process"/>
    <property type="evidence" value="ECO:0007669"/>
    <property type="project" value="TreeGrafter"/>
</dbReference>
<evidence type="ECO:0000313" key="2">
    <source>
        <dbReference type="EMBL" id="KIH60494.1"/>
    </source>
</evidence>
<dbReference type="SUPFAM" id="SSF81383">
    <property type="entry name" value="F-box domain"/>
    <property type="match status" value="1"/>
</dbReference>
<dbReference type="Gene3D" id="2.60.120.260">
    <property type="entry name" value="Galactose-binding domain-like"/>
    <property type="match status" value="1"/>
</dbReference>
<dbReference type="PANTHER" id="PTHR12125">
    <property type="entry name" value="F-BOX ONLY PROTEIN 6-LIKE PROTEIN"/>
    <property type="match status" value="1"/>
</dbReference>
<name>A0A0C2GN51_9BILA</name>
<dbReference type="InterPro" id="IPR039752">
    <property type="entry name" value="F-box_only"/>
</dbReference>
<dbReference type="PROSITE" id="PS51114">
    <property type="entry name" value="FBA"/>
    <property type="match status" value="1"/>
</dbReference>
<dbReference type="GO" id="GO:0036503">
    <property type="term" value="P:ERAD pathway"/>
    <property type="evidence" value="ECO:0007669"/>
    <property type="project" value="TreeGrafter"/>
</dbReference>
<dbReference type="Gene3D" id="1.20.1280.50">
    <property type="match status" value="1"/>
</dbReference>
<reference evidence="2 3" key="1">
    <citation type="submission" date="2013-12" db="EMBL/GenBank/DDBJ databases">
        <title>Draft genome of the parsitic nematode Ancylostoma duodenale.</title>
        <authorList>
            <person name="Mitreva M."/>
        </authorList>
    </citation>
    <scope>NUCLEOTIDE SEQUENCE [LARGE SCALE GENOMIC DNA]</scope>
    <source>
        <strain evidence="2 3">Zhejiang</strain>
    </source>
</reference>
<organism evidence="2 3">
    <name type="scientific">Ancylostoma duodenale</name>
    <dbReference type="NCBI Taxonomy" id="51022"/>
    <lineage>
        <taxon>Eukaryota</taxon>
        <taxon>Metazoa</taxon>
        <taxon>Ecdysozoa</taxon>
        <taxon>Nematoda</taxon>
        <taxon>Chromadorea</taxon>
        <taxon>Rhabditida</taxon>
        <taxon>Rhabditina</taxon>
        <taxon>Rhabditomorpha</taxon>
        <taxon>Strongyloidea</taxon>
        <taxon>Ancylostomatidae</taxon>
        <taxon>Ancylostomatinae</taxon>
        <taxon>Ancylostoma</taxon>
    </lineage>
</organism>
<dbReference type="Proteomes" id="UP000054047">
    <property type="component" value="Unassembled WGS sequence"/>
</dbReference>
<keyword evidence="3" id="KW-1185">Reference proteome</keyword>
<dbReference type="AlphaFoldDB" id="A0A0C2GN51"/>
<dbReference type="InterPro" id="IPR007397">
    <property type="entry name" value="F-box-assoc_dom"/>
</dbReference>
<dbReference type="GO" id="GO:0006516">
    <property type="term" value="P:glycoprotein catabolic process"/>
    <property type="evidence" value="ECO:0007669"/>
    <property type="project" value="TreeGrafter"/>
</dbReference>